<protein>
    <submittedName>
        <fullName evidence="10">S8 family peptidase</fullName>
    </submittedName>
</protein>
<dbReference type="PROSITE" id="PS00138">
    <property type="entry name" value="SUBTILASE_SER"/>
    <property type="match status" value="1"/>
</dbReference>
<reference evidence="10 11" key="1">
    <citation type="submission" date="2020-02" db="EMBL/GenBank/DDBJ databases">
        <title>Genome assembly of a novel Clostridium senegalense strain.</title>
        <authorList>
            <person name="Gupta T.B."/>
            <person name="Jauregui R."/>
            <person name="Maclean P."/>
            <person name="Nawarathana A."/>
            <person name="Brightwell G."/>
        </authorList>
    </citation>
    <scope>NUCLEOTIDE SEQUENCE [LARGE SCALE GENOMIC DNA]</scope>
    <source>
        <strain evidence="10 11">AGRFS4</strain>
    </source>
</reference>
<proteinExistence type="inferred from homology"/>
<dbReference type="InterPro" id="IPR000209">
    <property type="entry name" value="Peptidase_S8/S53_dom"/>
</dbReference>
<name>A0A6M0H807_9CLOT</name>
<evidence type="ECO:0000259" key="8">
    <source>
        <dbReference type="Pfam" id="PF00082"/>
    </source>
</evidence>
<organism evidence="10 11">
    <name type="scientific">Clostridium senegalense</name>
    <dbReference type="NCBI Taxonomy" id="1465809"/>
    <lineage>
        <taxon>Bacteria</taxon>
        <taxon>Bacillati</taxon>
        <taxon>Bacillota</taxon>
        <taxon>Clostridia</taxon>
        <taxon>Eubacteriales</taxon>
        <taxon>Clostridiaceae</taxon>
        <taxon>Clostridium</taxon>
    </lineage>
</organism>
<accession>A0A6M0H807</accession>
<dbReference type="RefSeq" id="WP_199870725.1">
    <property type="nucleotide sequence ID" value="NZ_JAAGPU010000036.1"/>
</dbReference>
<evidence type="ECO:0000256" key="7">
    <source>
        <dbReference type="RuleBase" id="RU003355"/>
    </source>
</evidence>
<dbReference type="Gene3D" id="3.30.70.2980">
    <property type="match status" value="1"/>
</dbReference>
<dbReference type="PROSITE" id="PS51892">
    <property type="entry name" value="SUBTILASE"/>
    <property type="match status" value="2"/>
</dbReference>
<dbReference type="PRINTS" id="PR00723">
    <property type="entry name" value="SUBTILISIN"/>
</dbReference>
<feature type="domain" description="Peptidase S8/S53" evidence="8">
    <location>
        <begin position="117"/>
        <end position="290"/>
    </location>
</feature>
<evidence type="ECO:0000256" key="1">
    <source>
        <dbReference type="ARBA" id="ARBA00011073"/>
    </source>
</evidence>
<dbReference type="GO" id="GO:0006508">
    <property type="term" value="P:proteolysis"/>
    <property type="evidence" value="ECO:0007669"/>
    <property type="project" value="UniProtKB-KW"/>
</dbReference>
<comment type="caution">
    <text evidence="10">The sequence shown here is derived from an EMBL/GenBank/DDBJ whole genome shotgun (WGS) entry which is preliminary data.</text>
</comment>
<evidence type="ECO:0000313" key="10">
    <source>
        <dbReference type="EMBL" id="NEU06193.1"/>
    </source>
</evidence>
<keyword evidence="3 6" id="KW-0378">Hydrolase</keyword>
<evidence type="ECO:0000256" key="2">
    <source>
        <dbReference type="ARBA" id="ARBA00022670"/>
    </source>
</evidence>
<dbReference type="AlphaFoldDB" id="A0A6M0H807"/>
<comment type="similarity">
    <text evidence="1 6 7">Belongs to the peptidase S8 family.</text>
</comment>
<evidence type="ECO:0000256" key="5">
    <source>
        <dbReference type="PIRSR" id="PIRSR615500-1"/>
    </source>
</evidence>
<dbReference type="PANTHER" id="PTHR43806:SF11">
    <property type="entry name" value="CEREVISIN-RELATED"/>
    <property type="match status" value="1"/>
</dbReference>
<feature type="active site" description="Charge relay system" evidence="5 6">
    <location>
        <position position="126"/>
    </location>
</feature>
<dbReference type="InterPro" id="IPR041365">
    <property type="entry name" value="CspB_prodomain"/>
</dbReference>
<evidence type="ECO:0000313" key="11">
    <source>
        <dbReference type="Proteomes" id="UP000481872"/>
    </source>
</evidence>
<dbReference type="SUPFAM" id="SSF52743">
    <property type="entry name" value="Subtilisin-like"/>
    <property type="match status" value="2"/>
</dbReference>
<feature type="domain" description="Peptidase S8/S53" evidence="8">
    <location>
        <begin position="429"/>
        <end position="511"/>
    </location>
</feature>
<evidence type="ECO:0000256" key="3">
    <source>
        <dbReference type="ARBA" id="ARBA00022801"/>
    </source>
</evidence>
<dbReference type="Gene3D" id="3.40.50.200">
    <property type="entry name" value="Peptidase S8/S53 domain"/>
    <property type="match status" value="2"/>
</dbReference>
<sequence length="1201" mass="133085">MARTEGFYNLFLSIPRALIGKLTQKYKFDIDENIEIAALYGEERDAVRRQVEAIGATFEDLGYGFGIITIKFSDLEKLETIKEIQYIELPKNLYYNSETTNRASCITDVKSTYGLTGNGVLVGFIDSGIDYMHQAFRNEEGLSRIDYIYDLQLKQVYNKAQIDEAIKSPNPYNVVPHQDRVGHGTHVAGVACAGGKIPTKYYGVAPESSIAMVKLTGEATGGFTKSSQVMRGIKFLVDKGKELNKPLVINLSFSTNDGAHDGRSLFEEYISTICKLERITFCVAAGNEGNKGHHARELIEGESKEISFNVDKGEIGIILRIYKRFLTDISIGIRSPDGSVTPRINLTRGFVEGNLRGTYYYVYYTGPLPFNISGEILVTLVAQGDELLEGVWSLIIYRESDEITDIDIWLPISEALNDKTRFTRPTVFNTVGIPGTVEDVITVGSYNSAIGDISPFSGRGREGAEIVKPSLVAPGIDVEGPIPGGGFDALTGTSVAAPSVSGASALLMEWGFIKGRDPYLYGQRLKYYLLKGAKVVRKTEVYPNPTWGYGTLCLRNALEVWINEEPLRGGVMDKNNREVNIKPNETLTSESSNKPNDNIPEDLLKCEKLYQDLNYDIFLVEYSGDIVSEFKNNPKACVFILTPTYAILIVQKDSVEEVFNSSKAITNIEPNNLYTLATISPIEVANINTFHNNEFLKLRGTGVVVGIIDTGIDYLNEEFMLENGKTRIISIWDQEDESGKPPNDFYYGSEYTREEIDRAIEAHRRGEDPYLIVPQKDDVGHGTEVAGIVGARGKNGVLGAAPDCEFIIIKTLRSDENTLRENAVFDKGNNIYSSTSIAISIKYLLDCHEKLDKPLVICIPMESNAGAHDGTTVLERFIDRYATERGVIAVAGTGNQGDTETHTRGKLDKTGDVSNVELQVGPNQKGLSVFIWATSPDKISIGITSPSGESIGKIPVKLQAVDEIKFVYEKTRVTIEYFISENSSGNEFIQVRMFDVNPGIWQFRIIGDFILNGDYDLWIYQRALLDPETKFLNPDPYITLTSPGTANNIITTAYYNQEKGTLIAASGRGFTRDNRIKPELCIGGFEVLTTTVGGGTKIVTGSSAATAVLAGAVALILEWGIVKDNDVYMYTPKVRTYLIRGTKQIPQVIYPNREVGYGVLDFRKVFENMRSIQESNLFFSIPSEFEEFLEPESFNNNNKNG</sequence>
<feature type="domain" description="Peptidase S8/S53" evidence="8">
    <location>
        <begin position="700"/>
        <end position="902"/>
    </location>
</feature>
<feature type="active site" description="Charge relay system" evidence="6">
    <location>
        <position position="781"/>
    </location>
</feature>
<feature type="active site" description="Charge relay system" evidence="6">
    <location>
        <position position="1103"/>
    </location>
</feature>
<dbReference type="InterPro" id="IPR050131">
    <property type="entry name" value="Peptidase_S8_subtilisin-like"/>
</dbReference>
<dbReference type="Gene3D" id="2.60.120.1290">
    <property type="match status" value="2"/>
</dbReference>
<dbReference type="InterPro" id="IPR022398">
    <property type="entry name" value="Peptidase_S8_His-AS"/>
</dbReference>
<feature type="active site" description="Charge relay system" evidence="5 6">
    <location>
        <position position="183"/>
    </location>
</feature>
<dbReference type="Pfam" id="PF18425">
    <property type="entry name" value="CspB_prodomain"/>
    <property type="match status" value="1"/>
</dbReference>
<feature type="domain" description="Csp protease B prodomain" evidence="9">
    <location>
        <begin position="5"/>
        <end position="91"/>
    </location>
</feature>
<keyword evidence="2 6" id="KW-0645">Protease</keyword>
<feature type="active site" description="Charge relay system" evidence="5 6">
    <location>
        <position position="494"/>
    </location>
</feature>
<dbReference type="EMBL" id="JAAGPU010000036">
    <property type="protein sequence ID" value="NEU06193.1"/>
    <property type="molecule type" value="Genomic_DNA"/>
</dbReference>
<dbReference type="InterPro" id="IPR015500">
    <property type="entry name" value="Peptidase_S8_subtilisin-rel"/>
</dbReference>
<evidence type="ECO:0000256" key="6">
    <source>
        <dbReference type="PROSITE-ProRule" id="PRU01240"/>
    </source>
</evidence>
<dbReference type="InterPro" id="IPR036852">
    <property type="entry name" value="Peptidase_S8/S53_dom_sf"/>
</dbReference>
<dbReference type="GO" id="GO:0004252">
    <property type="term" value="F:serine-type endopeptidase activity"/>
    <property type="evidence" value="ECO:0007669"/>
    <property type="project" value="UniProtKB-UniRule"/>
</dbReference>
<dbReference type="InterPro" id="IPR023827">
    <property type="entry name" value="Peptidase_S8_Asp-AS"/>
</dbReference>
<dbReference type="InterPro" id="IPR023828">
    <property type="entry name" value="Peptidase_S8_Ser-AS"/>
</dbReference>
<dbReference type="Proteomes" id="UP000481872">
    <property type="component" value="Unassembled WGS sequence"/>
</dbReference>
<dbReference type="CDD" id="cd07478">
    <property type="entry name" value="Peptidases_S8_CspA-like"/>
    <property type="match status" value="2"/>
</dbReference>
<evidence type="ECO:0000259" key="9">
    <source>
        <dbReference type="Pfam" id="PF18425"/>
    </source>
</evidence>
<feature type="domain" description="Peptidase S8/S53" evidence="8">
    <location>
        <begin position="1039"/>
        <end position="1158"/>
    </location>
</feature>
<dbReference type="Pfam" id="PF00082">
    <property type="entry name" value="Peptidase_S8"/>
    <property type="match status" value="4"/>
</dbReference>
<feature type="active site" description="Charge relay system" evidence="6">
    <location>
        <position position="709"/>
    </location>
</feature>
<keyword evidence="11" id="KW-1185">Reference proteome</keyword>
<dbReference type="PROSITE" id="PS00137">
    <property type="entry name" value="SUBTILASE_HIS"/>
    <property type="match status" value="2"/>
</dbReference>
<keyword evidence="4 6" id="KW-0720">Serine protease</keyword>
<gene>
    <name evidence="10" type="ORF">G3M99_15305</name>
</gene>
<dbReference type="PROSITE" id="PS00136">
    <property type="entry name" value="SUBTILASE_ASP"/>
    <property type="match status" value="2"/>
</dbReference>
<evidence type="ECO:0000256" key="4">
    <source>
        <dbReference type="ARBA" id="ARBA00022825"/>
    </source>
</evidence>
<dbReference type="InterPro" id="IPR034045">
    <property type="entry name" value="Pep_S8_CspA-like"/>
</dbReference>
<dbReference type="PANTHER" id="PTHR43806">
    <property type="entry name" value="PEPTIDASE S8"/>
    <property type="match status" value="1"/>
</dbReference>